<comment type="similarity">
    <text evidence="1">Belongs to the PrpF family.</text>
</comment>
<reference evidence="4" key="1">
    <citation type="journal article" date="2018" name="Nat. Microbiol.">
        <title>Leveraging single-cell genomics to expand the fungal tree of life.</title>
        <authorList>
            <person name="Ahrendt S.R."/>
            <person name="Quandt C.A."/>
            <person name="Ciobanu D."/>
            <person name="Clum A."/>
            <person name="Salamov A."/>
            <person name="Andreopoulos B."/>
            <person name="Cheng J.F."/>
            <person name="Woyke T."/>
            <person name="Pelin A."/>
            <person name="Henrissat B."/>
            <person name="Reynolds N.K."/>
            <person name="Benny G.L."/>
            <person name="Smith M.E."/>
            <person name="James T.Y."/>
            <person name="Grigoriev I.V."/>
        </authorList>
    </citation>
    <scope>NUCLEOTIDE SEQUENCE [LARGE SCALE GENOMIC DNA]</scope>
</reference>
<dbReference type="Pfam" id="PF04303">
    <property type="entry name" value="PrpF"/>
    <property type="match status" value="1"/>
</dbReference>
<dbReference type="AlphaFoldDB" id="A0A4P9W975"/>
<dbReference type="Proteomes" id="UP000269721">
    <property type="component" value="Unassembled WGS sequence"/>
</dbReference>
<dbReference type="OrthoDB" id="10267539at2759"/>
<dbReference type="PANTHER" id="PTHR43709">
    <property type="entry name" value="ACONITATE ISOMERASE-RELATED"/>
    <property type="match status" value="1"/>
</dbReference>
<proteinExistence type="inferred from homology"/>
<protein>
    <submittedName>
        <fullName evidence="3">PrpF protein</fullName>
    </submittedName>
</protein>
<dbReference type="PANTHER" id="PTHR43709:SF2">
    <property type="entry name" value="DUF453 DOMAIN PROTEIN (AFU_ORTHOLOGUE AFUA_6G00360)"/>
    <property type="match status" value="1"/>
</dbReference>
<accession>A0A4P9W975</accession>
<evidence type="ECO:0000313" key="3">
    <source>
        <dbReference type="EMBL" id="RKO89101.1"/>
    </source>
</evidence>
<evidence type="ECO:0000256" key="1">
    <source>
        <dbReference type="ARBA" id="ARBA00007673"/>
    </source>
</evidence>
<evidence type="ECO:0000313" key="4">
    <source>
        <dbReference type="Proteomes" id="UP000269721"/>
    </source>
</evidence>
<keyword evidence="4" id="KW-1185">Reference proteome</keyword>
<gene>
    <name evidence="3" type="ORF">BDK51DRAFT_24909</name>
</gene>
<keyword evidence="2" id="KW-0413">Isomerase</keyword>
<evidence type="ECO:0000256" key="2">
    <source>
        <dbReference type="ARBA" id="ARBA00023235"/>
    </source>
</evidence>
<name>A0A4P9W975_9FUNG</name>
<organism evidence="3 4">
    <name type="scientific">Blyttiomyces helicus</name>
    <dbReference type="NCBI Taxonomy" id="388810"/>
    <lineage>
        <taxon>Eukaryota</taxon>
        <taxon>Fungi</taxon>
        <taxon>Fungi incertae sedis</taxon>
        <taxon>Chytridiomycota</taxon>
        <taxon>Chytridiomycota incertae sedis</taxon>
        <taxon>Chytridiomycetes</taxon>
        <taxon>Chytridiomycetes incertae sedis</taxon>
        <taxon>Blyttiomyces</taxon>
    </lineage>
</organism>
<dbReference type="EMBL" id="KZ996288">
    <property type="protein sequence ID" value="RKO89101.1"/>
    <property type="molecule type" value="Genomic_DNA"/>
</dbReference>
<dbReference type="InterPro" id="IPR047687">
    <property type="entry name" value="OMA_tautomer-like"/>
</dbReference>
<dbReference type="InterPro" id="IPR007400">
    <property type="entry name" value="PrpF-like"/>
</dbReference>
<dbReference type="SUPFAM" id="SSF54506">
    <property type="entry name" value="Diaminopimelate epimerase-like"/>
    <property type="match status" value="2"/>
</dbReference>
<dbReference type="Gene3D" id="3.10.310.10">
    <property type="entry name" value="Diaminopimelate Epimerase, Chain A, domain 1"/>
    <property type="match status" value="2"/>
</dbReference>
<dbReference type="GO" id="GO:0016853">
    <property type="term" value="F:isomerase activity"/>
    <property type="evidence" value="ECO:0007669"/>
    <property type="project" value="UniProtKB-KW"/>
</dbReference>
<sequence>MLFRAGTSRGPFFLAKDLPQDPAERDAALLQIMGSGHPLCIDGIGGGDSLTNKVGIVSRSSLESADVDYLFAQIGIEEKIVDTKPNCGNMLSAVGPFAIERGLVPIRGDTTPVRVFNKNTKKFIDVIVQTPGGKLTYDGDYAIDGVPGQGRPIEMRFTNVAGAVTGKLLPTGRLRDVLSSGIEVSIIDATVPTIFIKASALGLRGTESAAEINSNTCLLGHLSALRQEAAHLAGMGDVSTSVLPKIQLVAPPATPRGTITGRLFVPQSCHPAYAVTGSVCIAAAANMPGTVVNDLMPAGSHSNMLVLEHPSGSLDIKVSRDDNGERAFSVLRTARKLFEGTVYYKGNIA</sequence>
<dbReference type="NCBIfam" id="NF033377">
    <property type="entry name" value="OMA_tautomer"/>
    <property type="match status" value="1"/>
</dbReference>